<evidence type="ECO:0000259" key="2">
    <source>
        <dbReference type="Pfam" id="PF01425"/>
    </source>
</evidence>
<evidence type="ECO:0000256" key="1">
    <source>
        <dbReference type="ARBA" id="ARBA00009199"/>
    </source>
</evidence>
<dbReference type="AlphaFoldDB" id="A0A369TEI9"/>
<dbReference type="PANTHER" id="PTHR11895:SF7">
    <property type="entry name" value="GLUTAMYL-TRNA(GLN) AMIDOTRANSFERASE SUBUNIT A, MITOCHONDRIAL"/>
    <property type="match status" value="1"/>
</dbReference>
<evidence type="ECO:0000313" key="3">
    <source>
        <dbReference type="EMBL" id="RDD63759.1"/>
    </source>
</evidence>
<dbReference type="Pfam" id="PF01425">
    <property type="entry name" value="Amidase"/>
    <property type="match status" value="1"/>
</dbReference>
<dbReference type="Proteomes" id="UP000253941">
    <property type="component" value="Unassembled WGS sequence"/>
</dbReference>
<dbReference type="SUPFAM" id="SSF75304">
    <property type="entry name" value="Amidase signature (AS) enzymes"/>
    <property type="match status" value="1"/>
</dbReference>
<protein>
    <submittedName>
        <fullName evidence="3">Amidase</fullName>
    </submittedName>
</protein>
<comment type="caution">
    <text evidence="3">The sequence shown here is derived from an EMBL/GenBank/DDBJ whole genome shotgun (WGS) entry which is preliminary data.</text>
</comment>
<sequence>MKFDRYEDFDAVALAGLVNRGEMQPIEILDAAIERIEARDGRVGAIRLEMFDRARERAARLMPEDGPLAGVPYLIKDLGIIIDGTPTTNGMACLKDVSAKGTSTAVTRLEAAGAVVCAKTASSEMGLSYSTEPKSFPPTRNPWNLERTAGGSSGGAAAAVASGMVPAAHASDGGGSIRVPAACCGLFGLKPTRGRVPMGPVIGEGWSGLATQHAITRSVRDSAALLDATAGPETGDPYWAPPPPDSYLSEVGRDPGRLRIALQLDAGPSYPTVPACRAAAEEAARLCQSLGHVVEEAAPMLDETAFAEAFLTIVAAHTADDIASFSMFLGRQIDEGELETQTALLARRGRELTAADYARARNSIQMVGRQLGQFFQTFDVVLTPTLAQPPVPLGHLDTDLPDPQEALRRAGAFSPFTQLANATGCPAANIPLVWSEDGLPLGNMFMAAMGGETLLLRLAAQLEQARPWWNRRPPGF</sequence>
<dbReference type="PROSITE" id="PS00571">
    <property type="entry name" value="AMIDASES"/>
    <property type="match status" value="1"/>
</dbReference>
<dbReference type="PANTHER" id="PTHR11895">
    <property type="entry name" value="TRANSAMIDASE"/>
    <property type="match status" value="1"/>
</dbReference>
<feature type="domain" description="Amidase" evidence="2">
    <location>
        <begin position="27"/>
        <end position="456"/>
    </location>
</feature>
<evidence type="ECO:0000313" key="4">
    <source>
        <dbReference type="Proteomes" id="UP000253941"/>
    </source>
</evidence>
<dbReference type="InterPro" id="IPR023631">
    <property type="entry name" value="Amidase_dom"/>
</dbReference>
<dbReference type="EMBL" id="QPMH01000001">
    <property type="protein sequence ID" value="RDD63759.1"/>
    <property type="molecule type" value="Genomic_DNA"/>
</dbReference>
<gene>
    <name evidence="3" type="ORF">DRB17_00860</name>
</gene>
<accession>A0A369TEI9</accession>
<organism evidence="3 4">
    <name type="scientific">Ferruginivarius sediminum</name>
    <dbReference type="NCBI Taxonomy" id="2661937"/>
    <lineage>
        <taxon>Bacteria</taxon>
        <taxon>Pseudomonadati</taxon>
        <taxon>Pseudomonadota</taxon>
        <taxon>Alphaproteobacteria</taxon>
        <taxon>Rhodospirillales</taxon>
        <taxon>Rhodospirillaceae</taxon>
        <taxon>Ferruginivarius</taxon>
    </lineage>
</organism>
<reference evidence="3 4" key="1">
    <citation type="submission" date="2018-07" db="EMBL/GenBank/DDBJ databases">
        <title>Venubactetium sediminum gen. nov., sp. nov., isolated from a marine solar saltern.</title>
        <authorList>
            <person name="Wang S."/>
        </authorList>
    </citation>
    <scope>NUCLEOTIDE SEQUENCE [LARGE SCALE GENOMIC DNA]</scope>
    <source>
        <strain evidence="3 4">WD2A32</strain>
    </source>
</reference>
<dbReference type="InterPro" id="IPR036928">
    <property type="entry name" value="AS_sf"/>
</dbReference>
<dbReference type="Gene3D" id="3.90.1300.10">
    <property type="entry name" value="Amidase signature (AS) domain"/>
    <property type="match status" value="1"/>
</dbReference>
<proteinExistence type="inferred from homology"/>
<dbReference type="InterPro" id="IPR020556">
    <property type="entry name" value="Amidase_CS"/>
</dbReference>
<name>A0A369TEI9_9PROT</name>
<comment type="similarity">
    <text evidence="1">Belongs to the amidase family.</text>
</comment>
<dbReference type="GO" id="GO:0003824">
    <property type="term" value="F:catalytic activity"/>
    <property type="evidence" value="ECO:0007669"/>
    <property type="project" value="InterPro"/>
</dbReference>
<keyword evidence="4" id="KW-1185">Reference proteome</keyword>
<dbReference type="InterPro" id="IPR000120">
    <property type="entry name" value="Amidase"/>
</dbReference>
<dbReference type="RefSeq" id="WP_114580272.1">
    <property type="nucleotide sequence ID" value="NZ_QPMH01000001.1"/>
</dbReference>